<dbReference type="GeneID" id="19903142"/>
<protein>
    <submittedName>
        <fullName evidence="4">Uncharacterized protein</fullName>
    </submittedName>
</protein>
<keyword evidence="5" id="KW-1185">Reference proteome</keyword>
<reference evidence="5" key="1">
    <citation type="submission" date="2012-06" db="EMBL/GenBank/DDBJ databases">
        <title>The genome sequence of Coniosporium apollinis CBS 100218.</title>
        <authorList>
            <consortium name="The Broad Institute Genome Sequencing Platform"/>
            <person name="Cuomo C."/>
            <person name="Gorbushina A."/>
            <person name="Noack S."/>
            <person name="Walker B."/>
            <person name="Young S.K."/>
            <person name="Zeng Q."/>
            <person name="Gargeya S."/>
            <person name="Fitzgerald M."/>
            <person name="Haas B."/>
            <person name="Abouelleil A."/>
            <person name="Alvarado L."/>
            <person name="Arachchi H.M."/>
            <person name="Berlin A.M."/>
            <person name="Chapman S.B."/>
            <person name="Goldberg J."/>
            <person name="Griggs A."/>
            <person name="Gujja S."/>
            <person name="Hansen M."/>
            <person name="Howarth C."/>
            <person name="Imamovic A."/>
            <person name="Larimer J."/>
            <person name="McCowan C."/>
            <person name="Montmayeur A."/>
            <person name="Murphy C."/>
            <person name="Neiman D."/>
            <person name="Pearson M."/>
            <person name="Priest M."/>
            <person name="Roberts A."/>
            <person name="Saif S."/>
            <person name="Shea T."/>
            <person name="Sisk P."/>
            <person name="Sykes S."/>
            <person name="Wortman J."/>
            <person name="Nusbaum C."/>
            <person name="Birren B."/>
        </authorList>
    </citation>
    <scope>NUCLEOTIDE SEQUENCE [LARGE SCALE GENOMIC DNA]</scope>
    <source>
        <strain evidence="5">CBS 100218</strain>
    </source>
</reference>
<feature type="repeat" description="ANK" evidence="3">
    <location>
        <begin position="136"/>
        <end position="168"/>
    </location>
</feature>
<evidence type="ECO:0000256" key="1">
    <source>
        <dbReference type="ARBA" id="ARBA00022737"/>
    </source>
</evidence>
<dbReference type="PROSITE" id="PS50297">
    <property type="entry name" value="ANK_REP_REGION"/>
    <property type="match status" value="3"/>
</dbReference>
<dbReference type="EMBL" id="JH767581">
    <property type="protein sequence ID" value="EON66585.1"/>
    <property type="molecule type" value="Genomic_DNA"/>
</dbReference>
<feature type="repeat" description="ANK" evidence="3">
    <location>
        <begin position="45"/>
        <end position="72"/>
    </location>
</feature>
<keyword evidence="1" id="KW-0677">Repeat</keyword>
<dbReference type="Pfam" id="PF00023">
    <property type="entry name" value="Ank"/>
    <property type="match status" value="2"/>
</dbReference>
<accession>R7YXF2</accession>
<dbReference type="eggNOG" id="KOG4177">
    <property type="taxonomic scope" value="Eukaryota"/>
</dbReference>
<dbReference type="SMART" id="SM00248">
    <property type="entry name" value="ANK"/>
    <property type="match status" value="4"/>
</dbReference>
<evidence type="ECO:0000313" key="4">
    <source>
        <dbReference type="EMBL" id="EON66585.1"/>
    </source>
</evidence>
<dbReference type="InterPro" id="IPR002110">
    <property type="entry name" value="Ankyrin_rpt"/>
</dbReference>
<dbReference type="HOGENOM" id="CLU_064330_0_0_1"/>
<feature type="repeat" description="ANK" evidence="3">
    <location>
        <begin position="211"/>
        <end position="243"/>
    </location>
</feature>
<keyword evidence="2 3" id="KW-0040">ANK repeat</keyword>
<dbReference type="OrthoDB" id="539213at2759"/>
<dbReference type="PANTHER" id="PTHR24126:SF14">
    <property type="entry name" value="ANK_REP_REGION DOMAIN-CONTAINING PROTEIN"/>
    <property type="match status" value="1"/>
</dbReference>
<dbReference type="RefSeq" id="XP_007781902.1">
    <property type="nucleotide sequence ID" value="XM_007783712.1"/>
</dbReference>
<dbReference type="Pfam" id="PF12796">
    <property type="entry name" value="Ank_2"/>
    <property type="match status" value="1"/>
</dbReference>
<dbReference type="STRING" id="1168221.R7YXF2"/>
<name>R7YXF2_CONA1</name>
<proteinExistence type="predicted"/>
<dbReference type="SUPFAM" id="SSF48403">
    <property type="entry name" value="Ankyrin repeat"/>
    <property type="match status" value="1"/>
</dbReference>
<organism evidence="4 5">
    <name type="scientific">Coniosporium apollinis (strain CBS 100218)</name>
    <name type="common">Rock-inhabiting black yeast</name>
    <dbReference type="NCBI Taxonomy" id="1168221"/>
    <lineage>
        <taxon>Eukaryota</taxon>
        <taxon>Fungi</taxon>
        <taxon>Dikarya</taxon>
        <taxon>Ascomycota</taxon>
        <taxon>Pezizomycotina</taxon>
        <taxon>Dothideomycetes</taxon>
        <taxon>Dothideomycetes incertae sedis</taxon>
        <taxon>Coniosporium</taxon>
    </lineage>
</organism>
<evidence type="ECO:0000313" key="5">
    <source>
        <dbReference type="Proteomes" id="UP000016924"/>
    </source>
</evidence>
<gene>
    <name evidence="4" type="ORF">W97_05831</name>
</gene>
<dbReference type="OMA" id="WDINEPV"/>
<dbReference type="Gene3D" id="1.25.40.20">
    <property type="entry name" value="Ankyrin repeat-containing domain"/>
    <property type="match status" value="1"/>
</dbReference>
<evidence type="ECO:0000256" key="3">
    <source>
        <dbReference type="PROSITE-ProRule" id="PRU00023"/>
    </source>
</evidence>
<dbReference type="PANTHER" id="PTHR24126">
    <property type="entry name" value="ANKYRIN REPEAT, PH AND SEC7 DOMAIN CONTAINING PROTEIN SECG-RELATED"/>
    <property type="match status" value="1"/>
</dbReference>
<dbReference type="AlphaFoldDB" id="R7YXF2"/>
<dbReference type="PROSITE" id="PS50088">
    <property type="entry name" value="ANK_REPEAT"/>
    <property type="match status" value="3"/>
</dbReference>
<evidence type="ECO:0000256" key="2">
    <source>
        <dbReference type="ARBA" id="ARBA00023043"/>
    </source>
</evidence>
<sequence>MECASAEGDLQEVMALLKQWSTATAKGATDGDSSQRETDENLKNALQTPLVEAAKNGHAALVSFLLDQGAGIMDNVLSGAKESKSTSIYQALLDHGWDINAKWWMGITSLGSVVTDENLVKWHLEHGADPNIPSRRGFTPLDSAGYNGSFNTIKYLISHGANLQDTMALISAAASERTNSDTFEIMTFLLDHGVDIDCVERVYEPLAATVYYGTALHRAVEREDAERVRFLLQRGANRHIKGFEGVSALEVAEMRELKEMADILRNE</sequence>
<dbReference type="InterPro" id="IPR036770">
    <property type="entry name" value="Ankyrin_rpt-contain_sf"/>
</dbReference>
<dbReference type="Proteomes" id="UP000016924">
    <property type="component" value="Unassembled WGS sequence"/>
</dbReference>